<keyword evidence="4" id="KW-0723">Serine/threonine-protein kinase</keyword>
<evidence type="ECO:0000313" key="18">
    <source>
        <dbReference type="Proteomes" id="UP001146120"/>
    </source>
</evidence>
<dbReference type="PROSITE" id="PS00916">
    <property type="entry name" value="PI3_4_KINASE_2"/>
    <property type="match status" value="1"/>
</dbReference>
<feature type="domain" description="PI3K/PI4K catalytic" evidence="14">
    <location>
        <begin position="2012"/>
        <end position="2333"/>
    </location>
</feature>
<feature type="domain" description="FAT" evidence="15">
    <location>
        <begin position="1248"/>
        <end position="1907"/>
    </location>
</feature>
<sequence>MNDVKSLLQLVHTHRMQHEQGAYDAASSATIQRCKTMLVKLRKLLPKLMRPIATLPRDAATPMLRDLCQLMDALLQGSVCPHTMTLFLEDPVEDPAKLAGADYASCSYPTVATMIIYMVSFYSNPSLRDAHDNVLHVIVQLLLLVERTDVHGFRHFFHDTALLLQDCFLLEEHLKIHREIQESDLNVTISCFVDSAIHVYQGTDGPLGSKSKTRLCGCVPIEDHQQLTERRVQLQGMLPPIQVTSFHNLIMLRRSIVRMVDLLVQECGGVLRSSPAFVDLVRLLPLLLRSDRARLESVSSFSPVVPKDESLEVAKSSLKLFHTVLQTDLESEGALVDLIQAFLRSSMIKSSHDLIAEHAQVVDVLSSLFRLQPNTVMELIWPPMRQWLAEGSECILDVGAAHCAVFLSSVLRMLPLFLTNSDSVIIDPVIRFVTQLELAYVCDNVASDVVKLLLRILSFKSLSLKFFHVMAKILTTPAHYDEPEATSLKRKRDEGRNEQMLHAFVAEYNGQDDEHDALEDGSEGDHSKLSSVTEMLLNHIEFVLKEMILHQVQAENNENRIAEWEFLFRFLPENSTIRDVISHSPLRLLNHLAWELGGSRSSMAKKAFREVCQYLNQETTSRPGDLMHSDEFSMPRQHFLALLTDLGNKIGSKSSNTSINMKTQAIKSLHKLFALFKSSDPSKPSSHGVVDAFVPKVMAIVKIGLGEQELQDCAVVAWDSYVRMLSVKALESSLPSIVVSLLPCMGYDPMKLIIEGDNSGQGWLVDQLHFESVAETTQTQASDLCKTTAINLLKYLFRERGNELKHAFPRIPMLPAVSELDEVYVAIASEIGDPSTQQISKFLPGVVSYVNHWDSAVREVVLVQLLRCLVVRSSELHSMLQSDGNIYIDQAIVDLVLSILQLARTETQPTIKQLCARVLGALGAIDGARIPLSMFYMSNSSQGREKVDSRMEHSTKDLACVLIENWLVKELRAAPENTDAVAFAIQELLKFLTELTADSGQNGHPTSGAGSQMPEWMKKRFERKEKDVLQFVEPYWSTNYVISNPRHQRNHGSDSVDRALHPGVDDITFYEKYGATYEDWLLAWSKRLIHLSQAPERKIFLACRTALPSCPQMARFLLPYLIQNVLRSGNPEIYEEVKREVLAVLNDHERVIETEPRGTSSASTSSENNNERRLGEVLSRHHQCAQAIFSTFDELHEWIWISEKKRLALSASASRQSGSTRTIDVPSEMDDHEKENVEEFLKDIPSRSLSNAAFDIKAFARAIQYFEVYLRQQHVPPVDGKESANHSLACPVSLDIISKNATYLQLLYSNVEEPDYLTGLATLRRLFDAQRHHDGTQDRPMDDGLNLMDLMHQIVDHEQLAQWEDALACYEQAIQEIQSALSSRSFHPSRARHTRDSSLRYADGEIEADPETIKPELYTGVVRCLIQLGRLESALQHINGIVTQEPDYLATLYPFALECSWRLSRWDLLSDLLNSEQQNPLVLNSNSLGNMANVTRTRSGVDVSKLMLVRVVHSLHEGDIASFTKHLNAARLEIMGPLAAASAESYQRAYPLLHQLHFLHEAEQGFIAITKAKNQNIRDRKMLWKSQCAWEPRYEVLATALKFRDPILALRRVMLQELNLRQDVSFNWLRYAKLARKEGHLRTATSAVMHAEALDNQYASLQKAKLMVAQDRMYEALQILEPVDLDASKLVFDVDDPHFCAKNLLLATNWMQESGQRQGKKVIERYNAVIKFDPKWEKGYFYLAKYYEYLLSVTHPDARNEEALVVDSVFHTQLINLMKNYVLALKYGTKFLFQSMPRLLTLWFEYGEVFFSSTSRGSKTTKAMRHIELGMSQSSTEQQILTDINQVIEDALEQLPAYEWLVCFPQVISRICHPTPMVVEGVKKVMVKVLCAYPTQAMWPILGLSRSLNSQRRNRARDIISNAQRHFVSQGEQEVANSFSEGMRLVEELIALAGHDPGAQRRIHIRLSRIRTKILVPVQAALTTVLHSAGLAPSDSQHSAFADSGQVYIKSFSDKADVMMTKEKPKRVEVMGSDGNLYPFLCKREKTGDLRKDARMMEFNSMINKLLQKDPEGRRRKLRVRTYAVVCLNEESGMMEWVRNTKAMRQLIGQIHKTERGYIQPVRLTHEIKERFLGMQKKYADNIPTMALYYRRKILTLPAFTPRFHQWFYNNFADPTAWFESRLAFARSAAVWSMVGHIIGLGDRHGENILIDCTNGECVHVDFDCLFDKGLKLAKPEIVPFRLTPNMIDAFGITGYEGVFRRVCEVTMRLLRENKETLRSVLESFIHDPLVEWGRRGKTAQGSSGSGARGITDIAADRSKEETRIILKTIDDRLRGIYNLGDAVRPLLSSSHRSILPENDTLPLSVQGQVDKLIHEAVSHENLAQMYIGWMPFL</sequence>
<dbReference type="SMART" id="SM01343">
    <property type="entry name" value="FATC"/>
    <property type="match status" value="1"/>
</dbReference>
<evidence type="ECO:0000256" key="4">
    <source>
        <dbReference type="ARBA" id="ARBA00022527"/>
    </source>
</evidence>
<keyword evidence="11" id="KW-0539">Nucleus</keyword>
<dbReference type="GO" id="GO:0005694">
    <property type="term" value="C:chromosome"/>
    <property type="evidence" value="ECO:0007669"/>
    <property type="project" value="TreeGrafter"/>
</dbReference>
<dbReference type="GO" id="GO:0005524">
    <property type="term" value="F:ATP binding"/>
    <property type="evidence" value="ECO:0007669"/>
    <property type="project" value="UniProtKB-KW"/>
</dbReference>
<evidence type="ECO:0000256" key="10">
    <source>
        <dbReference type="ARBA" id="ARBA00023204"/>
    </source>
</evidence>
<dbReference type="InterPro" id="IPR016024">
    <property type="entry name" value="ARM-type_fold"/>
</dbReference>
<organism evidence="17 18">
    <name type="scientific">Lagenidium giganteum</name>
    <dbReference type="NCBI Taxonomy" id="4803"/>
    <lineage>
        <taxon>Eukaryota</taxon>
        <taxon>Sar</taxon>
        <taxon>Stramenopiles</taxon>
        <taxon>Oomycota</taxon>
        <taxon>Peronosporomycetes</taxon>
        <taxon>Pythiales</taxon>
        <taxon>Pythiaceae</taxon>
    </lineage>
</organism>
<dbReference type="SMART" id="SM00802">
    <property type="entry name" value="UME"/>
    <property type="match status" value="1"/>
</dbReference>
<evidence type="ECO:0000256" key="9">
    <source>
        <dbReference type="ARBA" id="ARBA00022840"/>
    </source>
</evidence>
<keyword evidence="18" id="KW-1185">Reference proteome</keyword>
<dbReference type="InterPro" id="IPR003151">
    <property type="entry name" value="PIK-rel_kinase_FAT"/>
</dbReference>
<dbReference type="InterPro" id="IPR050517">
    <property type="entry name" value="DDR_Repair_Kinase"/>
</dbReference>
<dbReference type="Pfam" id="PF23593">
    <property type="entry name" value="HEAT_ATR"/>
    <property type="match status" value="1"/>
</dbReference>
<dbReference type="PANTHER" id="PTHR11139">
    <property type="entry name" value="ATAXIA TELANGIECTASIA MUTATED ATM -RELATED"/>
    <property type="match status" value="1"/>
</dbReference>
<dbReference type="GO" id="GO:0000723">
    <property type="term" value="P:telomere maintenance"/>
    <property type="evidence" value="ECO:0007669"/>
    <property type="project" value="TreeGrafter"/>
</dbReference>
<keyword evidence="9" id="KW-0067">ATP-binding</keyword>
<dbReference type="Gene3D" id="3.30.1010.10">
    <property type="entry name" value="Phosphatidylinositol 3-kinase Catalytic Subunit, Chain A, domain 4"/>
    <property type="match status" value="1"/>
</dbReference>
<dbReference type="GO" id="GO:0000077">
    <property type="term" value="P:DNA damage checkpoint signaling"/>
    <property type="evidence" value="ECO:0007669"/>
    <property type="project" value="TreeGrafter"/>
</dbReference>
<reference evidence="17" key="1">
    <citation type="submission" date="2022-11" db="EMBL/GenBank/DDBJ databases">
        <authorList>
            <person name="Morgan W.R."/>
            <person name="Tartar A."/>
        </authorList>
    </citation>
    <scope>NUCLEOTIDE SEQUENCE</scope>
    <source>
        <strain evidence="17">ARSEF 373</strain>
    </source>
</reference>
<feature type="region of interest" description="Disordered" evidence="13">
    <location>
        <begin position="1153"/>
        <end position="1173"/>
    </location>
</feature>
<dbReference type="SUPFAM" id="SSF56112">
    <property type="entry name" value="Protein kinase-like (PK-like)"/>
    <property type="match status" value="1"/>
</dbReference>
<proteinExistence type="inferred from homology"/>
<protein>
    <recommendedName>
        <fullName evidence="12">Serine/threonine-protein kinase ATR</fullName>
        <ecNumber evidence="3">2.7.11.1</ecNumber>
    </recommendedName>
</protein>
<keyword evidence="10" id="KW-0234">DNA repair</keyword>
<dbReference type="Pfam" id="PF25030">
    <property type="entry name" value="M-HEAT_ATR"/>
    <property type="match status" value="1"/>
</dbReference>
<keyword evidence="6" id="KW-0547">Nucleotide-binding</keyword>
<evidence type="ECO:0000256" key="3">
    <source>
        <dbReference type="ARBA" id="ARBA00012513"/>
    </source>
</evidence>
<evidence type="ECO:0000256" key="12">
    <source>
        <dbReference type="ARBA" id="ARBA00024420"/>
    </source>
</evidence>
<comment type="subcellular location">
    <subcellularLocation>
        <location evidence="1">Nucleus</location>
    </subcellularLocation>
</comment>
<dbReference type="InterPro" id="IPR012993">
    <property type="entry name" value="UME"/>
</dbReference>
<dbReference type="Proteomes" id="UP001146120">
    <property type="component" value="Unassembled WGS sequence"/>
</dbReference>
<evidence type="ECO:0000259" key="15">
    <source>
        <dbReference type="PROSITE" id="PS51189"/>
    </source>
</evidence>
<dbReference type="CDD" id="cd00892">
    <property type="entry name" value="PIKKc_ATR"/>
    <property type="match status" value="1"/>
</dbReference>
<keyword evidence="5" id="KW-0808">Transferase</keyword>
<dbReference type="InterPro" id="IPR003152">
    <property type="entry name" value="FATC_dom"/>
</dbReference>
<keyword evidence="8" id="KW-0418">Kinase</keyword>
<feature type="compositionally biased region" description="Low complexity" evidence="13">
    <location>
        <begin position="1159"/>
        <end position="1168"/>
    </location>
</feature>
<dbReference type="InterPro" id="IPR011009">
    <property type="entry name" value="Kinase-like_dom_sf"/>
</dbReference>
<evidence type="ECO:0000256" key="6">
    <source>
        <dbReference type="ARBA" id="ARBA00022741"/>
    </source>
</evidence>
<dbReference type="Pfam" id="PF02260">
    <property type="entry name" value="FATC"/>
    <property type="match status" value="1"/>
</dbReference>
<reference evidence="17" key="2">
    <citation type="journal article" date="2023" name="Microbiol Resour">
        <title>Decontamination and Annotation of the Draft Genome Sequence of the Oomycete Lagenidium giganteum ARSEF 373.</title>
        <authorList>
            <person name="Morgan W.R."/>
            <person name="Tartar A."/>
        </authorList>
    </citation>
    <scope>NUCLEOTIDE SEQUENCE</scope>
    <source>
        <strain evidence="17">ARSEF 373</strain>
    </source>
</reference>
<evidence type="ECO:0000256" key="8">
    <source>
        <dbReference type="ARBA" id="ARBA00022777"/>
    </source>
</evidence>
<evidence type="ECO:0000256" key="5">
    <source>
        <dbReference type="ARBA" id="ARBA00022679"/>
    </source>
</evidence>
<dbReference type="InterPro" id="IPR018936">
    <property type="entry name" value="PI3/4_kinase_CS"/>
</dbReference>
<name>A0AAV2ZH09_9STRA</name>
<dbReference type="PROSITE" id="PS50290">
    <property type="entry name" value="PI3_4_KINASE_3"/>
    <property type="match status" value="1"/>
</dbReference>
<dbReference type="InterPro" id="IPR000403">
    <property type="entry name" value="PI3/4_kinase_cat_dom"/>
</dbReference>
<dbReference type="InterPro" id="IPR011990">
    <property type="entry name" value="TPR-like_helical_dom_sf"/>
</dbReference>
<feature type="domain" description="FATC" evidence="16">
    <location>
        <begin position="2362"/>
        <end position="2394"/>
    </location>
</feature>
<dbReference type="InterPro" id="IPR056802">
    <property type="entry name" value="ATR-like_M-HEAT"/>
</dbReference>
<dbReference type="PANTHER" id="PTHR11139:SF69">
    <property type="entry name" value="SERINE_THREONINE-PROTEIN KINASE ATR"/>
    <property type="match status" value="1"/>
</dbReference>
<accession>A0AAV2ZH09</accession>
<dbReference type="SMART" id="SM00146">
    <property type="entry name" value="PI3Kc"/>
    <property type="match status" value="1"/>
</dbReference>
<keyword evidence="7" id="KW-0227">DNA damage</keyword>
<comment type="caution">
    <text evidence="17">The sequence shown here is derived from an EMBL/GenBank/DDBJ whole genome shotgun (WGS) entry which is preliminary data.</text>
</comment>
<dbReference type="Gene3D" id="1.10.1070.11">
    <property type="entry name" value="Phosphatidylinositol 3-/4-kinase, catalytic domain"/>
    <property type="match status" value="1"/>
</dbReference>
<dbReference type="GO" id="GO:0005634">
    <property type="term" value="C:nucleus"/>
    <property type="evidence" value="ECO:0007669"/>
    <property type="project" value="UniProtKB-SubCell"/>
</dbReference>
<evidence type="ECO:0000259" key="16">
    <source>
        <dbReference type="PROSITE" id="PS51190"/>
    </source>
</evidence>
<dbReference type="EC" id="2.7.11.1" evidence="3"/>
<dbReference type="EMBL" id="DAKRPA010000018">
    <property type="protein sequence ID" value="DBA03530.1"/>
    <property type="molecule type" value="Genomic_DNA"/>
</dbReference>
<dbReference type="Pfam" id="PF00454">
    <property type="entry name" value="PI3_PI4_kinase"/>
    <property type="match status" value="1"/>
</dbReference>
<evidence type="ECO:0000259" key="14">
    <source>
        <dbReference type="PROSITE" id="PS50290"/>
    </source>
</evidence>
<dbReference type="InterPro" id="IPR057564">
    <property type="entry name" value="HEAT_ATR"/>
</dbReference>
<comment type="similarity">
    <text evidence="2">Belongs to the PI3/PI4-kinase family. ATM subfamily.</text>
</comment>
<evidence type="ECO:0000256" key="11">
    <source>
        <dbReference type="ARBA" id="ARBA00023242"/>
    </source>
</evidence>
<evidence type="ECO:0000256" key="1">
    <source>
        <dbReference type="ARBA" id="ARBA00004123"/>
    </source>
</evidence>
<dbReference type="InterPro" id="IPR036940">
    <property type="entry name" value="PI3/4_kinase_cat_sf"/>
</dbReference>
<dbReference type="PROSITE" id="PS51189">
    <property type="entry name" value="FAT"/>
    <property type="match status" value="1"/>
</dbReference>
<dbReference type="SUPFAM" id="SSF48371">
    <property type="entry name" value="ARM repeat"/>
    <property type="match status" value="1"/>
</dbReference>
<evidence type="ECO:0000256" key="7">
    <source>
        <dbReference type="ARBA" id="ARBA00022763"/>
    </source>
</evidence>
<evidence type="ECO:0000256" key="2">
    <source>
        <dbReference type="ARBA" id="ARBA00010769"/>
    </source>
</evidence>
<dbReference type="SUPFAM" id="SSF48452">
    <property type="entry name" value="TPR-like"/>
    <property type="match status" value="1"/>
</dbReference>
<dbReference type="PROSITE" id="PS51190">
    <property type="entry name" value="FATC"/>
    <property type="match status" value="1"/>
</dbReference>
<evidence type="ECO:0000256" key="13">
    <source>
        <dbReference type="SAM" id="MobiDB-lite"/>
    </source>
</evidence>
<dbReference type="GO" id="GO:0004674">
    <property type="term" value="F:protein serine/threonine kinase activity"/>
    <property type="evidence" value="ECO:0007669"/>
    <property type="project" value="UniProtKB-KW"/>
</dbReference>
<gene>
    <name evidence="17" type="ORF">N0F65_011431</name>
</gene>
<dbReference type="InterPro" id="IPR014009">
    <property type="entry name" value="PIK_FAT"/>
</dbReference>
<dbReference type="Pfam" id="PF08064">
    <property type="entry name" value="UME"/>
    <property type="match status" value="1"/>
</dbReference>
<dbReference type="Pfam" id="PF02259">
    <property type="entry name" value="FAT"/>
    <property type="match status" value="1"/>
</dbReference>
<evidence type="ECO:0000313" key="17">
    <source>
        <dbReference type="EMBL" id="DBA03530.1"/>
    </source>
</evidence>
<dbReference type="GO" id="GO:0006281">
    <property type="term" value="P:DNA repair"/>
    <property type="evidence" value="ECO:0007669"/>
    <property type="project" value="UniProtKB-KW"/>
</dbReference>
<dbReference type="Gene3D" id="1.25.40.10">
    <property type="entry name" value="Tetratricopeptide repeat domain"/>
    <property type="match status" value="1"/>
</dbReference>